<feature type="compositionally biased region" description="Polar residues" evidence="1">
    <location>
        <begin position="34"/>
        <end position="51"/>
    </location>
</feature>
<gene>
    <name evidence="3" type="primary">6050953</name>
    <name evidence="2" type="ORF">CpipJ_CPIJ017176</name>
</gene>
<organism>
    <name type="scientific">Culex quinquefasciatus</name>
    <name type="common">Southern house mosquito</name>
    <name type="synonym">Culex pungens</name>
    <dbReference type="NCBI Taxonomy" id="7176"/>
    <lineage>
        <taxon>Eukaryota</taxon>
        <taxon>Metazoa</taxon>
        <taxon>Ecdysozoa</taxon>
        <taxon>Arthropoda</taxon>
        <taxon>Hexapoda</taxon>
        <taxon>Insecta</taxon>
        <taxon>Pterygota</taxon>
        <taxon>Neoptera</taxon>
        <taxon>Endopterygota</taxon>
        <taxon>Diptera</taxon>
        <taxon>Nematocera</taxon>
        <taxon>Culicoidea</taxon>
        <taxon>Culicidae</taxon>
        <taxon>Culicinae</taxon>
        <taxon>Culicini</taxon>
        <taxon>Culex</taxon>
        <taxon>Culex</taxon>
    </lineage>
</organism>
<evidence type="ECO:0000313" key="2">
    <source>
        <dbReference type="EMBL" id="EDS45106.1"/>
    </source>
</evidence>
<dbReference type="HOGENOM" id="CLU_3108460_0_0_1"/>
<evidence type="ECO:0000313" key="4">
    <source>
        <dbReference type="Proteomes" id="UP000002320"/>
    </source>
</evidence>
<name>B0XCT9_CULQU</name>
<dbReference type="VEuPathDB" id="VectorBase:CPIJ017176"/>
<feature type="region of interest" description="Disordered" evidence="1">
    <location>
        <begin position="1"/>
        <end position="51"/>
    </location>
</feature>
<dbReference type="AlphaFoldDB" id="B0XCT9"/>
<dbReference type="Proteomes" id="UP000002320">
    <property type="component" value="Unassembled WGS sequence"/>
</dbReference>
<dbReference type="eggNOG" id="ENOG502TDJD">
    <property type="taxonomic scope" value="Eukaryota"/>
</dbReference>
<dbReference type="EnsemblMetazoa" id="CPIJ017176-RA">
    <property type="protein sequence ID" value="CPIJ017176-PA"/>
    <property type="gene ID" value="CPIJ017176"/>
</dbReference>
<sequence length="51" mass="5118">MGCCCSSSDSQDITVPDRPGPPEDAPTGVPYGLQDNSGNDNSGATGYNVNG</sequence>
<reference evidence="3" key="2">
    <citation type="submission" date="2021-02" db="UniProtKB">
        <authorList>
            <consortium name="EnsemblMetazoa"/>
        </authorList>
    </citation>
    <scope>IDENTIFICATION</scope>
    <source>
        <strain evidence="3">JHB</strain>
    </source>
</reference>
<evidence type="ECO:0000256" key="1">
    <source>
        <dbReference type="SAM" id="MobiDB-lite"/>
    </source>
</evidence>
<protein>
    <submittedName>
        <fullName evidence="2 3">Uncharacterized protein</fullName>
    </submittedName>
</protein>
<evidence type="ECO:0000313" key="3">
    <source>
        <dbReference type="EnsemblMetazoa" id="CPIJ017176-PA"/>
    </source>
</evidence>
<reference evidence="2" key="1">
    <citation type="submission" date="2007-03" db="EMBL/GenBank/DDBJ databases">
        <title>Annotation of Culex pipiens quinquefasciatus.</title>
        <authorList>
            <consortium name="The Broad Institute Genome Sequencing Platform"/>
            <person name="Atkinson P.W."/>
            <person name="Hemingway J."/>
            <person name="Christensen B.M."/>
            <person name="Higgs S."/>
            <person name="Kodira C."/>
            <person name="Hannick L."/>
            <person name="Megy K."/>
            <person name="O'Leary S."/>
            <person name="Pearson M."/>
            <person name="Haas B.J."/>
            <person name="Mauceli E."/>
            <person name="Wortman J.R."/>
            <person name="Lee N.H."/>
            <person name="Guigo R."/>
            <person name="Stanke M."/>
            <person name="Alvarado L."/>
            <person name="Amedeo P."/>
            <person name="Antoine C.H."/>
            <person name="Arensburger P."/>
            <person name="Bidwell S.L."/>
            <person name="Crawford M."/>
            <person name="Camaro F."/>
            <person name="Devon K."/>
            <person name="Engels R."/>
            <person name="Hammond M."/>
            <person name="Howarth C."/>
            <person name="Koehrsen M."/>
            <person name="Lawson D."/>
            <person name="Montgomery P."/>
            <person name="Nene V."/>
            <person name="Nusbaum C."/>
            <person name="Puiu D."/>
            <person name="Romero-Severson J."/>
            <person name="Severson D.W."/>
            <person name="Shumway M."/>
            <person name="Sisk P."/>
            <person name="Stolte C."/>
            <person name="Zeng Q."/>
            <person name="Eisenstadt E."/>
            <person name="Fraser-Liggett C."/>
            <person name="Strausberg R."/>
            <person name="Galagan J."/>
            <person name="Birren B."/>
            <person name="Collins F.H."/>
        </authorList>
    </citation>
    <scope>NUCLEOTIDE SEQUENCE [LARGE SCALE GENOMIC DNA]</scope>
    <source>
        <strain evidence="2">JHB</strain>
    </source>
</reference>
<accession>B0XCT9</accession>
<dbReference type="EMBL" id="DS232719">
    <property type="protein sequence ID" value="EDS45106.1"/>
    <property type="molecule type" value="Genomic_DNA"/>
</dbReference>
<proteinExistence type="predicted"/>
<keyword evidence="4" id="KW-1185">Reference proteome</keyword>
<dbReference type="InParanoid" id="B0XCT9"/>
<dbReference type="KEGG" id="cqu:CpipJ_CPIJ017176"/>